<dbReference type="InterPro" id="IPR028082">
    <property type="entry name" value="Peripla_BP_I"/>
</dbReference>
<dbReference type="InterPro" id="IPR046335">
    <property type="entry name" value="LacI/GalR-like_sensor"/>
</dbReference>
<dbReference type="SMART" id="SM00354">
    <property type="entry name" value="HTH_LACI"/>
    <property type="match status" value="1"/>
</dbReference>
<dbReference type="CDD" id="cd01392">
    <property type="entry name" value="HTH_LacI"/>
    <property type="match status" value="1"/>
</dbReference>
<dbReference type="AlphaFoldDB" id="A0A7S7SLC9"/>
<dbReference type="PROSITE" id="PS50932">
    <property type="entry name" value="HTH_LACI_2"/>
    <property type="match status" value="1"/>
</dbReference>
<proteinExistence type="predicted"/>
<dbReference type="SUPFAM" id="SSF47413">
    <property type="entry name" value="lambda repressor-like DNA-binding domains"/>
    <property type="match status" value="1"/>
</dbReference>
<dbReference type="GO" id="GO:0000976">
    <property type="term" value="F:transcription cis-regulatory region binding"/>
    <property type="evidence" value="ECO:0007669"/>
    <property type="project" value="TreeGrafter"/>
</dbReference>
<keyword evidence="1" id="KW-0805">Transcription regulation</keyword>
<dbReference type="GO" id="GO:0003700">
    <property type="term" value="F:DNA-binding transcription factor activity"/>
    <property type="evidence" value="ECO:0007669"/>
    <property type="project" value="TreeGrafter"/>
</dbReference>
<feature type="domain" description="HTH lacI-type" evidence="4">
    <location>
        <begin position="13"/>
        <end position="67"/>
    </location>
</feature>
<dbReference type="CDD" id="cd06267">
    <property type="entry name" value="PBP1_LacI_sugar_binding-like"/>
    <property type="match status" value="1"/>
</dbReference>
<evidence type="ECO:0000256" key="2">
    <source>
        <dbReference type="ARBA" id="ARBA00023125"/>
    </source>
</evidence>
<evidence type="ECO:0000313" key="5">
    <source>
        <dbReference type="EMBL" id="QOY90127.1"/>
    </source>
</evidence>
<dbReference type="EMBL" id="CP063849">
    <property type="protein sequence ID" value="QOY90127.1"/>
    <property type="molecule type" value="Genomic_DNA"/>
</dbReference>
<sequence length="346" mass="37440">MTRLERQHHVRRASIKDIARLANVSHSTVSRALRGSSLISPQTITRIRQIAADSGYRPSAAARSLVTSRSATIGVVVTSIADPFAAEVVLGIEDAADQRDYSVILANSNAQPEREMRVVRAFEERRVDGIIVTSSRVGAVYAELLSQAHVPIVLLNNQHPSEFMHSVMIENLAASRQATQHLIDLGHRRIAYIGDRFGCQSDTERFSGYQSALEAAGLPILTEYTGYGNGSADGGDSAMSELLTLPLPPTAVFCYNDMTAFGAMRAAAARGLRIPTDLSIVGFDDLFFAQFAAPPLTTVRQPMRDMGRLAVESLLHLLAGTPTEANLKMPGELIVRQSTASPQEIA</sequence>
<dbReference type="PROSITE" id="PS00356">
    <property type="entry name" value="HTH_LACI_1"/>
    <property type="match status" value="1"/>
</dbReference>
<evidence type="ECO:0000256" key="1">
    <source>
        <dbReference type="ARBA" id="ARBA00023015"/>
    </source>
</evidence>
<dbReference type="Gene3D" id="1.10.260.40">
    <property type="entry name" value="lambda repressor-like DNA-binding domains"/>
    <property type="match status" value="1"/>
</dbReference>
<protein>
    <submittedName>
        <fullName evidence="5">LacI family DNA-binding transcriptional regulator</fullName>
    </submittedName>
</protein>
<dbReference type="PANTHER" id="PTHR30146">
    <property type="entry name" value="LACI-RELATED TRANSCRIPTIONAL REPRESSOR"/>
    <property type="match status" value="1"/>
</dbReference>
<evidence type="ECO:0000256" key="3">
    <source>
        <dbReference type="ARBA" id="ARBA00023163"/>
    </source>
</evidence>
<gene>
    <name evidence="5" type="ORF">IRI77_09285</name>
</gene>
<evidence type="ECO:0000259" key="4">
    <source>
        <dbReference type="PROSITE" id="PS50932"/>
    </source>
</evidence>
<dbReference type="SUPFAM" id="SSF53822">
    <property type="entry name" value="Periplasmic binding protein-like I"/>
    <property type="match status" value="1"/>
</dbReference>
<keyword evidence="2 5" id="KW-0238">DNA-binding</keyword>
<dbReference type="InterPro" id="IPR010982">
    <property type="entry name" value="Lambda_DNA-bd_dom_sf"/>
</dbReference>
<name>A0A7S7SLC9_PALFE</name>
<dbReference type="Proteomes" id="UP000593892">
    <property type="component" value="Chromosome"/>
</dbReference>
<dbReference type="Gene3D" id="3.40.50.2300">
    <property type="match status" value="2"/>
</dbReference>
<accession>A0A7S7SLC9</accession>
<reference evidence="5 6" key="1">
    <citation type="submission" date="2020-10" db="EMBL/GenBank/DDBJ databases">
        <title>Complete genome sequence of Paludibaculum fermentans P105T, a facultatively anaerobic acidobacterium capable of dissimilatory Fe(III) reduction.</title>
        <authorList>
            <person name="Dedysh S.N."/>
            <person name="Beletsky A.V."/>
            <person name="Kulichevskaya I.S."/>
            <person name="Mardanov A.V."/>
            <person name="Ravin N.V."/>
        </authorList>
    </citation>
    <scope>NUCLEOTIDE SEQUENCE [LARGE SCALE GENOMIC DNA]</scope>
    <source>
        <strain evidence="5 6">P105</strain>
    </source>
</reference>
<dbReference type="PANTHER" id="PTHR30146:SF109">
    <property type="entry name" value="HTH-TYPE TRANSCRIPTIONAL REGULATOR GALS"/>
    <property type="match status" value="1"/>
</dbReference>
<keyword evidence="3" id="KW-0804">Transcription</keyword>
<organism evidence="5 6">
    <name type="scientific">Paludibaculum fermentans</name>
    <dbReference type="NCBI Taxonomy" id="1473598"/>
    <lineage>
        <taxon>Bacteria</taxon>
        <taxon>Pseudomonadati</taxon>
        <taxon>Acidobacteriota</taxon>
        <taxon>Terriglobia</taxon>
        <taxon>Bryobacterales</taxon>
        <taxon>Bryobacteraceae</taxon>
        <taxon>Paludibaculum</taxon>
    </lineage>
</organism>
<dbReference type="Pfam" id="PF00356">
    <property type="entry name" value="LacI"/>
    <property type="match status" value="1"/>
</dbReference>
<keyword evidence="6" id="KW-1185">Reference proteome</keyword>
<dbReference type="Pfam" id="PF13377">
    <property type="entry name" value="Peripla_BP_3"/>
    <property type="match status" value="1"/>
</dbReference>
<evidence type="ECO:0000313" key="6">
    <source>
        <dbReference type="Proteomes" id="UP000593892"/>
    </source>
</evidence>
<dbReference type="InterPro" id="IPR000843">
    <property type="entry name" value="HTH_LacI"/>
</dbReference>
<dbReference type="KEGG" id="pfer:IRI77_09285"/>